<dbReference type="PANTHER" id="PTHR10579:SF129">
    <property type="entry name" value="OS01G0640200 PROTEIN"/>
    <property type="match status" value="1"/>
</dbReference>
<dbReference type="Pfam" id="PF00092">
    <property type="entry name" value="VWA"/>
    <property type="match status" value="1"/>
</dbReference>
<dbReference type="AlphaFoldDB" id="A0A8T0RCI6"/>
<evidence type="ECO:0000313" key="2">
    <source>
        <dbReference type="EMBL" id="KAG2583587.1"/>
    </source>
</evidence>
<dbReference type="Proteomes" id="UP000823388">
    <property type="component" value="Chromosome 6K"/>
</dbReference>
<protein>
    <recommendedName>
        <fullName evidence="1">VWFA domain-containing protein</fullName>
    </recommendedName>
</protein>
<feature type="domain" description="VWFA" evidence="1">
    <location>
        <begin position="1"/>
        <end position="116"/>
    </location>
</feature>
<evidence type="ECO:0000313" key="3">
    <source>
        <dbReference type="Proteomes" id="UP000823388"/>
    </source>
</evidence>
<organism evidence="2 3">
    <name type="scientific">Panicum virgatum</name>
    <name type="common">Blackwell switchgrass</name>
    <dbReference type="NCBI Taxonomy" id="38727"/>
    <lineage>
        <taxon>Eukaryota</taxon>
        <taxon>Viridiplantae</taxon>
        <taxon>Streptophyta</taxon>
        <taxon>Embryophyta</taxon>
        <taxon>Tracheophyta</taxon>
        <taxon>Spermatophyta</taxon>
        <taxon>Magnoliopsida</taxon>
        <taxon>Liliopsida</taxon>
        <taxon>Poales</taxon>
        <taxon>Poaceae</taxon>
        <taxon>PACMAD clade</taxon>
        <taxon>Panicoideae</taxon>
        <taxon>Panicodae</taxon>
        <taxon>Paniceae</taxon>
        <taxon>Panicinae</taxon>
        <taxon>Panicum</taxon>
        <taxon>Panicum sect. Hiantes</taxon>
    </lineage>
</organism>
<comment type="caution">
    <text evidence="2">The sequence shown here is derived from an EMBL/GenBank/DDBJ whole genome shotgun (WGS) entry which is preliminary data.</text>
</comment>
<evidence type="ECO:0000259" key="1">
    <source>
        <dbReference type="PROSITE" id="PS50234"/>
    </source>
</evidence>
<dbReference type="EMBL" id="CM029047">
    <property type="protein sequence ID" value="KAG2583587.1"/>
    <property type="molecule type" value="Genomic_DNA"/>
</dbReference>
<dbReference type="InterPro" id="IPR036465">
    <property type="entry name" value="vWFA_dom_sf"/>
</dbReference>
<dbReference type="InterPro" id="IPR002035">
    <property type="entry name" value="VWF_A"/>
</dbReference>
<accession>A0A8T0RCI6</accession>
<dbReference type="PROSITE" id="PS50234">
    <property type="entry name" value="VWFA"/>
    <property type="match status" value="1"/>
</dbReference>
<dbReference type="PANTHER" id="PTHR10579">
    <property type="entry name" value="CALCIUM-ACTIVATED CHLORIDE CHANNEL REGULATOR"/>
    <property type="match status" value="1"/>
</dbReference>
<keyword evidence="3" id="KW-1185">Reference proteome</keyword>
<dbReference type="Gene3D" id="3.40.50.410">
    <property type="entry name" value="von Willebrand factor, type A domain"/>
    <property type="match status" value="1"/>
</dbReference>
<gene>
    <name evidence="2" type="ORF">PVAP13_6KG234200</name>
</gene>
<proteinExistence type="predicted"/>
<sequence length="244" mass="27088">MTGPAQEELKEIVEKKLSAHGYTNMKGGLETGLQVLDGRQHKSSRISSIVLMSDGKEYPTSGARDVDVSGVAVYTFGFGEDHDEKLLGAIANNSHGGTFLYVKDEESLTGRFAEILGGLLGVVVQNLKLTVWQQQGHSTIEKVDAGSYPQNVDENVHSVTVSFGDLFSGEFRKVIIHLLPAVDREYRATAIIAAQCSYRTQGKDFYSPRGHRLRCFIHRTRSANRDAMKPEVENWRWSWTVSLA</sequence>
<name>A0A8T0RCI6_PANVG</name>
<reference evidence="2" key="1">
    <citation type="submission" date="2020-05" db="EMBL/GenBank/DDBJ databases">
        <title>WGS assembly of Panicum virgatum.</title>
        <authorList>
            <person name="Lovell J.T."/>
            <person name="Jenkins J."/>
            <person name="Shu S."/>
            <person name="Juenger T.E."/>
            <person name="Schmutz J."/>
        </authorList>
    </citation>
    <scope>NUCLEOTIDE SEQUENCE</scope>
    <source>
        <strain evidence="2">AP13</strain>
    </source>
</reference>
<dbReference type="SUPFAM" id="SSF53300">
    <property type="entry name" value="vWA-like"/>
    <property type="match status" value="1"/>
</dbReference>
<dbReference type="InterPro" id="IPR051266">
    <property type="entry name" value="CLCR"/>
</dbReference>